<reference evidence="1" key="1">
    <citation type="submission" date="2022-04" db="EMBL/GenBank/DDBJ databases">
        <title>Carnegiea gigantea Genome sequencing and assembly v2.</title>
        <authorList>
            <person name="Copetti D."/>
            <person name="Sanderson M.J."/>
            <person name="Burquez A."/>
            <person name="Wojciechowski M.F."/>
        </authorList>
    </citation>
    <scope>NUCLEOTIDE SEQUENCE</scope>
    <source>
        <strain evidence="1">SGP5-SGP5p</strain>
        <tissue evidence="1">Aerial part</tissue>
    </source>
</reference>
<gene>
    <name evidence="1" type="ORF">Cgig2_018910</name>
</gene>
<organism evidence="1 2">
    <name type="scientific">Carnegiea gigantea</name>
    <dbReference type="NCBI Taxonomy" id="171969"/>
    <lineage>
        <taxon>Eukaryota</taxon>
        <taxon>Viridiplantae</taxon>
        <taxon>Streptophyta</taxon>
        <taxon>Embryophyta</taxon>
        <taxon>Tracheophyta</taxon>
        <taxon>Spermatophyta</taxon>
        <taxon>Magnoliopsida</taxon>
        <taxon>eudicotyledons</taxon>
        <taxon>Gunneridae</taxon>
        <taxon>Pentapetalae</taxon>
        <taxon>Caryophyllales</taxon>
        <taxon>Cactineae</taxon>
        <taxon>Cactaceae</taxon>
        <taxon>Cactoideae</taxon>
        <taxon>Echinocereeae</taxon>
        <taxon>Carnegiea</taxon>
    </lineage>
</organism>
<dbReference type="EMBL" id="JAKOGI010000322">
    <property type="protein sequence ID" value="KAJ8436963.1"/>
    <property type="molecule type" value="Genomic_DNA"/>
</dbReference>
<name>A0A9Q1QC90_9CARY</name>
<accession>A0A9Q1QC90</accession>
<sequence>MASGIGYYLPTAILVSIYKGLNELSRSSHPDRTKNFDAYKLVGEASSSPGMVKFSGLGRAKSFQPEEARELIRPQVLLPGRCNLFERNTTSAFVNGGPRCSSPHLAVHMPVIPRGNEDEGKRGSKPKLKIVRSRKPLEPFVLPIEDGFSRGKIPGIDDQPPVRVCEPSTKKIIKLPLEVAENIMDILDAEPNPTECMRESDDVNFKEGLAHVPLPSRSQCFPSVRQIPSFGLCSSDDNEVKFIRRVNAPSSVPRQQCPLRAPQEGISIFNADAVIKKVDKNATRVFGKVILDKVCHSPFDGLPSLRGDFDSLYATILQRGVDVSPLKSKVEGLIKQACDFKDLQQSYSG</sequence>
<dbReference type="OrthoDB" id="6205933at2759"/>
<proteinExistence type="predicted"/>
<keyword evidence="2" id="KW-1185">Reference proteome</keyword>
<dbReference type="AlphaFoldDB" id="A0A9Q1QC90"/>
<protein>
    <submittedName>
        <fullName evidence="1">Uncharacterized protein</fullName>
    </submittedName>
</protein>
<dbReference type="Proteomes" id="UP001153076">
    <property type="component" value="Unassembled WGS sequence"/>
</dbReference>
<evidence type="ECO:0000313" key="1">
    <source>
        <dbReference type="EMBL" id="KAJ8436963.1"/>
    </source>
</evidence>
<evidence type="ECO:0000313" key="2">
    <source>
        <dbReference type="Proteomes" id="UP001153076"/>
    </source>
</evidence>
<comment type="caution">
    <text evidence="1">The sequence shown here is derived from an EMBL/GenBank/DDBJ whole genome shotgun (WGS) entry which is preliminary data.</text>
</comment>